<feature type="compositionally biased region" description="Low complexity" evidence="1">
    <location>
        <begin position="36"/>
        <end position="51"/>
    </location>
</feature>
<proteinExistence type="predicted"/>
<feature type="compositionally biased region" description="Basic and acidic residues" evidence="1">
    <location>
        <begin position="149"/>
        <end position="158"/>
    </location>
</feature>
<accession>Q8LHU3</accession>
<sequence>MSVQLTLLSPHLPSSSISPLLSPGDGEAAARGGRLPAGEEGAAQPGAAYGGSLARRRGTGNEGEEGEGSSMGGGGFGEGLAAAGSSVVAGMEVRSARGGTERSARRQQHRPGAVARQCAARKWRMGEESGAAPGRGGREGELHGAAVDWEGRRSGGLD</sequence>
<evidence type="ECO:0000313" key="2">
    <source>
        <dbReference type="EMBL" id="BAC07398.1"/>
    </source>
</evidence>
<evidence type="ECO:0000256" key="1">
    <source>
        <dbReference type="SAM" id="MobiDB-lite"/>
    </source>
</evidence>
<reference evidence="3" key="1">
    <citation type="journal article" date="2005" name="Nature">
        <title>The map-based sequence of the rice genome.</title>
        <authorList>
            <consortium name="International rice genome sequencing project (IRGSP)"/>
            <person name="Matsumoto T."/>
            <person name="Wu J."/>
            <person name="Kanamori H."/>
            <person name="Katayose Y."/>
            <person name="Fujisawa M."/>
            <person name="Namiki N."/>
            <person name="Mizuno H."/>
            <person name="Yamamoto K."/>
            <person name="Antonio B.A."/>
            <person name="Baba T."/>
            <person name="Sakata K."/>
            <person name="Nagamura Y."/>
            <person name="Aoki H."/>
            <person name="Arikawa K."/>
            <person name="Arita K."/>
            <person name="Bito T."/>
            <person name="Chiden Y."/>
            <person name="Fujitsuka N."/>
            <person name="Fukunaka R."/>
            <person name="Hamada M."/>
            <person name="Harada C."/>
            <person name="Hayashi A."/>
            <person name="Hijishita S."/>
            <person name="Honda M."/>
            <person name="Hosokawa S."/>
            <person name="Ichikawa Y."/>
            <person name="Idonuma A."/>
            <person name="Iijima M."/>
            <person name="Ikeda M."/>
            <person name="Ikeno M."/>
            <person name="Ito K."/>
            <person name="Ito S."/>
            <person name="Ito T."/>
            <person name="Ito Y."/>
            <person name="Ito Y."/>
            <person name="Iwabuchi A."/>
            <person name="Kamiya K."/>
            <person name="Karasawa W."/>
            <person name="Kurita K."/>
            <person name="Katagiri S."/>
            <person name="Kikuta A."/>
            <person name="Kobayashi H."/>
            <person name="Kobayashi N."/>
            <person name="Machita K."/>
            <person name="Maehara T."/>
            <person name="Masukawa M."/>
            <person name="Mizubayashi T."/>
            <person name="Mukai Y."/>
            <person name="Nagasaki H."/>
            <person name="Nagata Y."/>
            <person name="Naito S."/>
            <person name="Nakashima M."/>
            <person name="Nakama Y."/>
            <person name="Nakamichi Y."/>
            <person name="Nakamura M."/>
            <person name="Meguro A."/>
            <person name="Negishi M."/>
            <person name="Ohta I."/>
            <person name="Ohta T."/>
            <person name="Okamoto M."/>
            <person name="Ono N."/>
            <person name="Saji S."/>
            <person name="Sakaguchi M."/>
            <person name="Sakai K."/>
            <person name="Shibata M."/>
            <person name="Shimokawa T."/>
            <person name="Song J."/>
            <person name="Takazaki Y."/>
            <person name="Terasawa K."/>
            <person name="Tsugane M."/>
            <person name="Tsuji K."/>
            <person name="Ueda S."/>
            <person name="Waki K."/>
            <person name="Yamagata H."/>
            <person name="Yamamoto M."/>
            <person name="Yamamoto S."/>
            <person name="Yamane H."/>
            <person name="Yoshiki S."/>
            <person name="Yoshihara R."/>
            <person name="Yukawa K."/>
            <person name="Zhong H."/>
            <person name="Yano M."/>
            <person name="Yuan Q."/>
            <person name="Ouyang S."/>
            <person name="Liu J."/>
            <person name="Jones K.M."/>
            <person name="Gansberger K."/>
            <person name="Moffat K."/>
            <person name="Hill J."/>
            <person name="Bera J."/>
            <person name="Fadrosh D."/>
            <person name="Jin S."/>
            <person name="Johri S."/>
            <person name="Kim M."/>
            <person name="Overton L."/>
            <person name="Reardon M."/>
            <person name="Tsitrin T."/>
            <person name="Vuong H."/>
            <person name="Weaver B."/>
            <person name="Ciecko A."/>
            <person name="Tallon L."/>
            <person name="Jackson J."/>
            <person name="Pai G."/>
            <person name="Aken S.V."/>
            <person name="Utterback T."/>
            <person name="Reidmuller S."/>
            <person name="Feldblyum T."/>
            <person name="Hsiao J."/>
            <person name="Zismann V."/>
            <person name="Iobst S."/>
            <person name="de Vazeille A.R."/>
            <person name="Buell C.R."/>
            <person name="Ying K."/>
            <person name="Li Y."/>
            <person name="Lu T."/>
            <person name="Huang Y."/>
            <person name="Zhao Q."/>
            <person name="Feng Q."/>
            <person name="Zhang L."/>
            <person name="Zhu J."/>
            <person name="Weng Q."/>
            <person name="Mu J."/>
            <person name="Lu Y."/>
            <person name="Fan D."/>
            <person name="Liu Y."/>
            <person name="Guan J."/>
            <person name="Zhang Y."/>
            <person name="Yu S."/>
            <person name="Liu X."/>
            <person name="Zhang Y."/>
            <person name="Hong G."/>
            <person name="Han B."/>
            <person name="Choisne N."/>
            <person name="Demange N."/>
            <person name="Orjeda G."/>
            <person name="Samain S."/>
            <person name="Cattolico L."/>
            <person name="Pelletier E."/>
            <person name="Couloux A."/>
            <person name="Segurens B."/>
            <person name="Wincker P."/>
            <person name="D'Hont A."/>
            <person name="Scarpelli C."/>
            <person name="Weissenbach J."/>
            <person name="Salanoubat M."/>
            <person name="Quetier F."/>
            <person name="Yu Y."/>
            <person name="Kim H.R."/>
            <person name="Rambo T."/>
            <person name="Currie J."/>
            <person name="Collura K."/>
            <person name="Luo M."/>
            <person name="Yang T."/>
            <person name="Ammiraju J.S.S."/>
            <person name="Engler F."/>
            <person name="Soderlund C."/>
            <person name="Wing R.A."/>
            <person name="Palmer L.E."/>
            <person name="de la Bastide M."/>
            <person name="Spiegel L."/>
            <person name="Nascimento L."/>
            <person name="Zutavern T."/>
            <person name="O'Shaughnessy A."/>
            <person name="Dike S."/>
            <person name="Dedhia N."/>
            <person name="Preston R."/>
            <person name="Balija V."/>
            <person name="McCombie W.R."/>
            <person name="Chow T."/>
            <person name="Chen H."/>
            <person name="Chung M."/>
            <person name="Chen C."/>
            <person name="Shaw J."/>
            <person name="Wu H."/>
            <person name="Hsiao K."/>
            <person name="Chao Y."/>
            <person name="Chu M."/>
            <person name="Cheng C."/>
            <person name="Hour A."/>
            <person name="Lee P."/>
            <person name="Lin S."/>
            <person name="Lin Y."/>
            <person name="Liou J."/>
            <person name="Liu S."/>
            <person name="Hsing Y."/>
            <person name="Raghuvanshi S."/>
            <person name="Mohanty A."/>
            <person name="Bharti A.K."/>
            <person name="Gaur A."/>
            <person name="Gupta V."/>
            <person name="Kumar D."/>
            <person name="Ravi V."/>
            <person name="Vij S."/>
            <person name="Kapur A."/>
            <person name="Khurana P."/>
            <person name="Khurana P."/>
            <person name="Khurana J.P."/>
            <person name="Tyagi A.K."/>
            <person name="Gaikwad K."/>
            <person name="Singh A."/>
            <person name="Dalal V."/>
            <person name="Srivastava S."/>
            <person name="Dixit A."/>
            <person name="Pal A.K."/>
            <person name="Ghazi I.A."/>
            <person name="Yadav M."/>
            <person name="Pandit A."/>
            <person name="Bhargava A."/>
            <person name="Sureshbabu K."/>
            <person name="Batra K."/>
            <person name="Sharma T.R."/>
            <person name="Mohapatra T."/>
            <person name="Singh N.K."/>
            <person name="Messing J."/>
            <person name="Nelson A.B."/>
            <person name="Fuks G."/>
            <person name="Kavchok S."/>
            <person name="Keizer G."/>
            <person name="Linton E."/>
            <person name="Llaca V."/>
            <person name="Song R."/>
            <person name="Tanyolac B."/>
            <person name="Young S."/>
            <person name="Ho-Il K."/>
            <person name="Hahn J.H."/>
            <person name="Sangsakoo G."/>
            <person name="Vanavichit A."/>
            <person name="de Mattos Luiz.A.T."/>
            <person name="Zimmer P.D."/>
            <person name="Malone G."/>
            <person name="Dellagostin O."/>
            <person name="de Oliveira A.C."/>
            <person name="Bevan M."/>
            <person name="Bancroft I."/>
            <person name="Minx P."/>
            <person name="Cordum H."/>
            <person name="Wilson R."/>
            <person name="Cheng Z."/>
            <person name="Jin W."/>
            <person name="Jiang J."/>
            <person name="Leong S.A."/>
            <person name="Iwama H."/>
            <person name="Gojobori T."/>
            <person name="Itoh T."/>
            <person name="Niimura Y."/>
            <person name="Fujii Y."/>
            <person name="Habara T."/>
            <person name="Sakai H."/>
            <person name="Sato Y."/>
            <person name="Wilson G."/>
            <person name="Kumar K."/>
            <person name="McCouch S."/>
            <person name="Juretic N."/>
            <person name="Hoen D."/>
            <person name="Wright S."/>
            <person name="Bruskiewich R."/>
            <person name="Bureau T."/>
            <person name="Miyao A."/>
            <person name="Hirochika H."/>
            <person name="Nishikawa T."/>
            <person name="Kadowaki K."/>
            <person name="Sugiura M."/>
            <person name="Burr B."/>
            <person name="Sasaki T."/>
        </authorList>
    </citation>
    <scope>NUCLEOTIDE SEQUENCE [LARGE SCALE GENOMIC DNA]</scope>
    <source>
        <strain evidence="3">cv. Nipponbare</strain>
    </source>
</reference>
<feature type="compositionally biased region" description="Low complexity" evidence="1">
    <location>
        <begin position="1"/>
        <end position="23"/>
    </location>
</feature>
<organism evidence="2 3">
    <name type="scientific">Oryza sativa subsp. japonica</name>
    <name type="common">Rice</name>
    <dbReference type="NCBI Taxonomy" id="39947"/>
    <lineage>
        <taxon>Eukaryota</taxon>
        <taxon>Viridiplantae</taxon>
        <taxon>Streptophyta</taxon>
        <taxon>Embryophyta</taxon>
        <taxon>Tracheophyta</taxon>
        <taxon>Spermatophyta</taxon>
        <taxon>Magnoliopsida</taxon>
        <taxon>Liliopsida</taxon>
        <taxon>Poales</taxon>
        <taxon>Poaceae</taxon>
        <taxon>BOP clade</taxon>
        <taxon>Oryzoideae</taxon>
        <taxon>Oryzeae</taxon>
        <taxon>Oryzinae</taxon>
        <taxon>Oryza</taxon>
        <taxon>Oryza sativa</taxon>
    </lineage>
</organism>
<name>Q8LHU3_ORYSJ</name>
<evidence type="ECO:0000313" key="3">
    <source>
        <dbReference type="Proteomes" id="UP000000763"/>
    </source>
</evidence>
<dbReference type="Proteomes" id="UP000000763">
    <property type="component" value="Chromosome 7"/>
</dbReference>
<reference evidence="3" key="2">
    <citation type="journal article" date="2008" name="Nucleic Acids Res.">
        <title>The rice annotation project database (RAP-DB): 2008 update.</title>
        <authorList>
            <consortium name="The rice annotation project (RAP)"/>
        </authorList>
    </citation>
    <scope>GENOME REANNOTATION</scope>
    <source>
        <strain evidence="3">cv. Nipponbare</strain>
    </source>
</reference>
<protein>
    <submittedName>
        <fullName evidence="2">Uncharacterized protein</fullName>
    </submittedName>
</protein>
<dbReference type="AlphaFoldDB" id="Q8LHU3"/>
<dbReference type="EMBL" id="AP004266">
    <property type="protein sequence ID" value="BAC07398.1"/>
    <property type="molecule type" value="Genomic_DNA"/>
</dbReference>
<feature type="region of interest" description="Disordered" evidence="1">
    <location>
        <begin position="1"/>
        <end position="158"/>
    </location>
</feature>
<gene>
    <name evidence="2" type="primary">P0038F10.111</name>
</gene>
<feature type="compositionally biased region" description="Low complexity" evidence="1">
    <location>
        <begin position="79"/>
        <end position="90"/>
    </location>
</feature>
<feature type="compositionally biased region" description="Gly residues" evidence="1">
    <location>
        <begin position="69"/>
        <end position="78"/>
    </location>
</feature>